<reference evidence="1 2" key="1">
    <citation type="submission" date="2015-03" db="EMBL/GenBank/DDBJ databases">
        <title>Genome sequencing of Methylobacterium variabile DSM 16961.</title>
        <authorList>
            <person name="Chaudhry V."/>
            <person name="Patil P.B."/>
        </authorList>
    </citation>
    <scope>NUCLEOTIDE SEQUENCE [LARGE SCALE GENOMIC DNA]</scope>
    <source>
        <strain evidence="1 2">DSM 16961</strain>
    </source>
</reference>
<protein>
    <submittedName>
        <fullName evidence="1">Uncharacterized protein</fullName>
    </submittedName>
</protein>
<dbReference type="OrthoDB" id="7507358at2"/>
<dbReference type="PATRIC" id="fig|298794.3.peg.1305"/>
<dbReference type="Proteomes" id="UP000035955">
    <property type="component" value="Unassembled WGS sequence"/>
</dbReference>
<evidence type="ECO:0000313" key="1">
    <source>
        <dbReference type="EMBL" id="KMO33907.1"/>
    </source>
</evidence>
<evidence type="ECO:0000313" key="2">
    <source>
        <dbReference type="Proteomes" id="UP000035955"/>
    </source>
</evidence>
<keyword evidence="2" id="KW-1185">Reference proteome</keyword>
<name>A0A0J6SJS8_9HYPH</name>
<comment type="caution">
    <text evidence="1">The sequence shown here is derived from an EMBL/GenBank/DDBJ whole genome shotgun (WGS) entry which is preliminary data.</text>
</comment>
<gene>
    <name evidence="1" type="ORF">VQ02_19910</name>
</gene>
<dbReference type="RefSeq" id="WP_048445945.1">
    <property type="nucleotide sequence ID" value="NZ_LABY01000143.1"/>
</dbReference>
<dbReference type="EMBL" id="LABY01000143">
    <property type="protein sequence ID" value="KMO33907.1"/>
    <property type="molecule type" value="Genomic_DNA"/>
</dbReference>
<proteinExistence type="predicted"/>
<organism evidence="1 2">
    <name type="scientific">Methylobacterium variabile</name>
    <dbReference type="NCBI Taxonomy" id="298794"/>
    <lineage>
        <taxon>Bacteria</taxon>
        <taxon>Pseudomonadati</taxon>
        <taxon>Pseudomonadota</taxon>
        <taxon>Alphaproteobacteria</taxon>
        <taxon>Hyphomicrobiales</taxon>
        <taxon>Methylobacteriaceae</taxon>
        <taxon>Methylobacterium</taxon>
    </lineage>
</organism>
<sequence length="134" mass="14893">MNLRSIANRYTSRVNPNVSATIKRSTGYTTSPSGTRIPTYADLPVRVQVQTASNGDIQKLEALNIQGVHRVIYISAEVEAMIRVDKKGGDQIVFEAGVMPEDDQGTRWIISAVLEVWGHEWRKCAITLQNSYTA</sequence>
<accession>A0A0J6SJS8</accession>
<dbReference type="AlphaFoldDB" id="A0A0J6SJS8"/>